<feature type="compositionally biased region" description="Polar residues" evidence="1">
    <location>
        <begin position="38"/>
        <end position="50"/>
    </location>
</feature>
<feature type="region of interest" description="Disordered" evidence="1">
    <location>
        <begin position="21"/>
        <end position="93"/>
    </location>
</feature>
<organism evidence="2 3">
    <name type="scientific">Halteria grandinella</name>
    <dbReference type="NCBI Taxonomy" id="5974"/>
    <lineage>
        <taxon>Eukaryota</taxon>
        <taxon>Sar</taxon>
        <taxon>Alveolata</taxon>
        <taxon>Ciliophora</taxon>
        <taxon>Intramacronucleata</taxon>
        <taxon>Spirotrichea</taxon>
        <taxon>Stichotrichia</taxon>
        <taxon>Sporadotrichida</taxon>
        <taxon>Halteriidae</taxon>
        <taxon>Halteria</taxon>
    </lineage>
</organism>
<sequence length="451" mass="51892">MVKAFNEELLNTLKAQKAITEKEKQVTPENKLKRLKKQSSCEGGQQQNQIDSEDLKQYPKKKRARKSKCGKQQSSEEESNEAESIHQTDVVVIDEDGDSQISSRPMIEENLSQNPEQNEEFNQNLIYPPALKNYIPGQQSQKVPQQVRLNSKQNQGKILEKVVNSYDQCFKTDEQFLLQCSSQQQLIETSHQQVSKKTGAQLSHNSLRLNLSQSSSSIQYSTDQRFENKFKPLPQFYERQLSSDIESQRVSQEPLIKPLANFNRDYQSNQQYQNRNYYQRSNSNNSYSDQVPSFVRFPPPPSMQNFKRNRAESQYHQSQYGFSGGIDQSKEKNYQAQPAMSLPRRDFTTYPSNSNAQVQVIQQNVTTLEGVYGNFMSDVASHISTAKYQGGRLLCTVVWQVRPDGTQPMESIFMNTEVKRFNPLILCEFYERICKIVKNSSGDEEKGEGDN</sequence>
<evidence type="ECO:0000313" key="3">
    <source>
        <dbReference type="Proteomes" id="UP000785679"/>
    </source>
</evidence>
<dbReference type="AlphaFoldDB" id="A0A8J8NVV3"/>
<evidence type="ECO:0000313" key="2">
    <source>
        <dbReference type="EMBL" id="TNV81129.1"/>
    </source>
</evidence>
<reference evidence="2" key="1">
    <citation type="submission" date="2019-06" db="EMBL/GenBank/DDBJ databases">
        <authorList>
            <person name="Zheng W."/>
        </authorList>
    </citation>
    <scope>NUCLEOTIDE SEQUENCE</scope>
    <source>
        <strain evidence="2">QDHG01</strain>
    </source>
</reference>
<feature type="compositionally biased region" description="Low complexity" evidence="1">
    <location>
        <begin position="279"/>
        <end position="296"/>
    </location>
</feature>
<protein>
    <submittedName>
        <fullName evidence="2">Uncharacterized protein</fullName>
    </submittedName>
</protein>
<gene>
    <name evidence="2" type="ORF">FGO68_gene2564</name>
</gene>
<feature type="region of interest" description="Disordered" evidence="1">
    <location>
        <begin position="279"/>
        <end position="305"/>
    </location>
</feature>
<accession>A0A8J8NVV3</accession>
<name>A0A8J8NVV3_HALGN</name>
<dbReference type="EMBL" id="RRYP01006539">
    <property type="protein sequence ID" value="TNV81129.1"/>
    <property type="molecule type" value="Genomic_DNA"/>
</dbReference>
<comment type="caution">
    <text evidence="2">The sequence shown here is derived from an EMBL/GenBank/DDBJ whole genome shotgun (WGS) entry which is preliminary data.</text>
</comment>
<feature type="compositionally biased region" description="Basic residues" evidence="1">
    <location>
        <begin position="58"/>
        <end position="69"/>
    </location>
</feature>
<dbReference type="Proteomes" id="UP000785679">
    <property type="component" value="Unassembled WGS sequence"/>
</dbReference>
<keyword evidence="3" id="KW-1185">Reference proteome</keyword>
<evidence type="ECO:0000256" key="1">
    <source>
        <dbReference type="SAM" id="MobiDB-lite"/>
    </source>
</evidence>
<proteinExistence type="predicted"/>
<feature type="compositionally biased region" description="Basic and acidic residues" evidence="1">
    <location>
        <begin position="21"/>
        <end position="32"/>
    </location>
</feature>